<keyword evidence="2" id="KW-1185">Reference proteome</keyword>
<reference evidence="3" key="1">
    <citation type="submission" date="2016-11" db="UniProtKB">
        <authorList>
            <consortium name="WormBaseParasite"/>
        </authorList>
    </citation>
    <scope>IDENTIFICATION</scope>
</reference>
<organism evidence="2 3">
    <name type="scientific">Steinernema glaseri</name>
    <dbReference type="NCBI Taxonomy" id="37863"/>
    <lineage>
        <taxon>Eukaryota</taxon>
        <taxon>Metazoa</taxon>
        <taxon>Ecdysozoa</taxon>
        <taxon>Nematoda</taxon>
        <taxon>Chromadorea</taxon>
        <taxon>Rhabditida</taxon>
        <taxon>Tylenchina</taxon>
        <taxon>Panagrolaimomorpha</taxon>
        <taxon>Strongyloidoidea</taxon>
        <taxon>Steinernematidae</taxon>
        <taxon>Steinernema</taxon>
    </lineage>
</organism>
<dbReference type="AlphaFoldDB" id="A0A1I8A903"/>
<dbReference type="InterPro" id="IPR006578">
    <property type="entry name" value="MADF-dom"/>
</dbReference>
<dbReference type="Proteomes" id="UP000095287">
    <property type="component" value="Unplaced"/>
</dbReference>
<dbReference type="WBParaSite" id="L893_g34054.t1">
    <property type="protein sequence ID" value="L893_g34054.t1"/>
    <property type="gene ID" value="L893_g34054"/>
</dbReference>
<protein>
    <submittedName>
        <fullName evidence="3">MADF domain-containing protein</fullName>
    </submittedName>
</protein>
<dbReference type="Pfam" id="PF10545">
    <property type="entry name" value="MADF_DNA_bdg"/>
    <property type="match status" value="1"/>
</dbReference>
<sequence length="258" mass="29833">MMQPEIRSVWFRAHTVINPSHLMVYFCIPEHSKSYPMMEGYQLTDDQRFEIIHQVKIRPALWSKSEEATVGSVRREQYWDEVAAAISTSQKRIPSRVAKEAFRHMRDAFKKIMKKVGCDPVEAQAKGLVAWRFFNDISYLYDGQPSTLDDDFSLTENYVDELKLSTCVKSEPDSSSRKRNYRYIASSGEVFEGSPGPAEALQLTMTPPQQPYDDGFARYGDLITDVARRLDAKMLKHDLLDFKKAVTDLVHEYEKRMI</sequence>
<evidence type="ECO:0000313" key="3">
    <source>
        <dbReference type="WBParaSite" id="L893_g34054.t1"/>
    </source>
</evidence>
<feature type="domain" description="MADF" evidence="1">
    <location>
        <begin position="50"/>
        <end position="145"/>
    </location>
</feature>
<evidence type="ECO:0000259" key="1">
    <source>
        <dbReference type="PROSITE" id="PS51029"/>
    </source>
</evidence>
<name>A0A1I8A903_9BILA</name>
<evidence type="ECO:0000313" key="2">
    <source>
        <dbReference type="Proteomes" id="UP000095287"/>
    </source>
</evidence>
<accession>A0A1I8A903</accession>
<proteinExistence type="predicted"/>
<dbReference type="PROSITE" id="PS51029">
    <property type="entry name" value="MADF"/>
    <property type="match status" value="1"/>
</dbReference>